<dbReference type="InterPro" id="IPR003000">
    <property type="entry name" value="Sirtuin"/>
</dbReference>
<proteinExistence type="predicted"/>
<feature type="binding site" evidence="4">
    <location>
        <position position="207"/>
    </location>
    <ligand>
        <name>Zn(2+)</name>
        <dbReference type="ChEBI" id="CHEBI:29105"/>
    </ligand>
</feature>
<keyword evidence="7" id="KW-1185">Reference proteome</keyword>
<feature type="binding site" evidence="4">
    <location>
        <position position="204"/>
    </location>
    <ligand>
        <name>Zn(2+)</name>
        <dbReference type="ChEBI" id="CHEBI:29105"/>
    </ligand>
</feature>
<keyword evidence="3" id="KW-0520">NAD</keyword>
<comment type="caution">
    <text evidence="6">The sequence shown here is derived from an EMBL/GenBank/DDBJ whole genome shotgun (WGS) entry which is preliminary data.</text>
</comment>
<evidence type="ECO:0000259" key="5">
    <source>
        <dbReference type="PROSITE" id="PS50305"/>
    </source>
</evidence>
<feature type="binding site" evidence="4">
    <location>
        <position position="179"/>
    </location>
    <ligand>
        <name>Zn(2+)</name>
        <dbReference type="ChEBI" id="CHEBI:29105"/>
    </ligand>
</feature>
<dbReference type="Proteomes" id="UP001501752">
    <property type="component" value="Unassembled WGS sequence"/>
</dbReference>
<evidence type="ECO:0000256" key="2">
    <source>
        <dbReference type="ARBA" id="ARBA00022679"/>
    </source>
</evidence>
<feature type="domain" description="Deacetylase sirtuin-type" evidence="5">
    <location>
        <begin position="40"/>
        <end position="302"/>
    </location>
</feature>
<evidence type="ECO:0000256" key="4">
    <source>
        <dbReference type="PROSITE-ProRule" id="PRU00236"/>
    </source>
</evidence>
<dbReference type="PROSITE" id="PS50305">
    <property type="entry name" value="SIRTUIN"/>
    <property type="match status" value="1"/>
</dbReference>
<dbReference type="PANTHER" id="PTHR11085">
    <property type="entry name" value="NAD-DEPENDENT PROTEIN DEACYLASE SIRTUIN-5, MITOCHONDRIAL-RELATED"/>
    <property type="match status" value="1"/>
</dbReference>
<dbReference type="EMBL" id="BAABIS010000001">
    <property type="protein sequence ID" value="GAA4853228.1"/>
    <property type="molecule type" value="Genomic_DNA"/>
</dbReference>
<keyword evidence="4" id="KW-0862">Zinc</keyword>
<evidence type="ECO:0000313" key="7">
    <source>
        <dbReference type="Proteomes" id="UP001501752"/>
    </source>
</evidence>
<keyword evidence="4" id="KW-0479">Metal-binding</keyword>
<dbReference type="Gene3D" id="3.40.50.1220">
    <property type="entry name" value="TPP-binding domain"/>
    <property type="match status" value="1"/>
</dbReference>
<dbReference type="SUPFAM" id="SSF52467">
    <property type="entry name" value="DHS-like NAD/FAD-binding domain"/>
    <property type="match status" value="1"/>
</dbReference>
<evidence type="ECO:0000313" key="6">
    <source>
        <dbReference type="EMBL" id="GAA4853228.1"/>
    </source>
</evidence>
<feature type="active site" description="Proton acceptor" evidence="4">
    <location>
        <position position="171"/>
    </location>
</feature>
<gene>
    <name evidence="6" type="ORF">GCM10023235_33120</name>
</gene>
<dbReference type="EC" id="2.3.1.286" evidence="1"/>
<dbReference type="Pfam" id="PF02146">
    <property type="entry name" value="SIR2"/>
    <property type="match status" value="1"/>
</dbReference>
<dbReference type="PANTHER" id="PTHR11085:SF4">
    <property type="entry name" value="NAD-DEPENDENT PROTEIN DEACYLASE"/>
    <property type="match status" value="1"/>
</dbReference>
<feature type="binding site" evidence="4">
    <location>
        <position position="182"/>
    </location>
    <ligand>
        <name>Zn(2+)</name>
        <dbReference type="ChEBI" id="CHEBI:29105"/>
    </ligand>
</feature>
<keyword evidence="2" id="KW-0808">Transferase</keyword>
<dbReference type="InterPro" id="IPR026590">
    <property type="entry name" value="Ssirtuin_cat_dom"/>
</dbReference>
<organism evidence="6 7">
    <name type="scientific">Kitasatospora terrestris</name>
    <dbReference type="NCBI Taxonomy" id="258051"/>
    <lineage>
        <taxon>Bacteria</taxon>
        <taxon>Bacillati</taxon>
        <taxon>Actinomycetota</taxon>
        <taxon>Actinomycetes</taxon>
        <taxon>Kitasatosporales</taxon>
        <taxon>Streptomycetaceae</taxon>
        <taxon>Kitasatospora</taxon>
    </lineage>
</organism>
<dbReference type="InterPro" id="IPR029035">
    <property type="entry name" value="DHS-like_NAD/FAD-binding_dom"/>
</dbReference>
<dbReference type="InterPro" id="IPR026591">
    <property type="entry name" value="Sirtuin_cat_small_dom_sf"/>
</dbReference>
<protein>
    <recommendedName>
        <fullName evidence="1">protein acetyllysine N-acetyltransferase</fullName>
        <ecNumber evidence="1">2.3.1.286</ecNumber>
    </recommendedName>
</protein>
<accession>A0ABP9DMD1</accession>
<dbReference type="InterPro" id="IPR050134">
    <property type="entry name" value="NAD-dep_sirtuin_deacylases"/>
</dbReference>
<reference evidence="7" key="1">
    <citation type="journal article" date="2019" name="Int. J. Syst. Evol. Microbiol.">
        <title>The Global Catalogue of Microorganisms (GCM) 10K type strain sequencing project: providing services to taxonomists for standard genome sequencing and annotation.</title>
        <authorList>
            <consortium name="The Broad Institute Genomics Platform"/>
            <consortium name="The Broad Institute Genome Sequencing Center for Infectious Disease"/>
            <person name="Wu L."/>
            <person name="Ma J."/>
        </authorList>
    </citation>
    <scope>NUCLEOTIDE SEQUENCE [LARGE SCALE GENOMIC DNA]</scope>
    <source>
        <strain evidence="7">JCM 13006</strain>
    </source>
</reference>
<sequence length="312" mass="32807">MARPSSNSGTWDGDTVTAPCKWGSFGSGGRPVSVRPAGARRTGFFRWRPAAGAPYGPGMTQKRPLIAVMTGAGISTDSGIPDYRGPQGLWQRDPSAQELVTIGPYLADPDVRRRSWLMRRDIGAAAAEPNAGHRALVDLERSGVPMRVLTQNVDGLHQRAGLPARKVIELHGTATEVQCVKCRVRSGMDAALARVAAGEDDPACEACGGVLKPCTVMFGEMLDPVVIDKADAVAKACDLFVAVGSSLQVNPAAALPRIALEHGARLIVVNGEPTPYDADAVEVIRQPISTALPALVGRIVAGAYDGTPTSRE</sequence>
<evidence type="ECO:0000256" key="1">
    <source>
        <dbReference type="ARBA" id="ARBA00012928"/>
    </source>
</evidence>
<evidence type="ECO:0000256" key="3">
    <source>
        <dbReference type="ARBA" id="ARBA00023027"/>
    </source>
</evidence>
<dbReference type="Gene3D" id="3.30.1600.10">
    <property type="entry name" value="SIR2/SIRT2 'Small Domain"/>
    <property type="match status" value="1"/>
</dbReference>
<name>A0ABP9DMD1_9ACTN</name>